<reference evidence="1 2" key="1">
    <citation type="submission" date="2019-10" db="EMBL/GenBank/DDBJ databases">
        <authorList>
            <person name="Karimi E."/>
        </authorList>
    </citation>
    <scope>NUCLEOTIDE SEQUENCE [LARGE SCALE GENOMIC DNA]</scope>
    <source>
        <strain evidence="1">Pantoea sp. 111</strain>
    </source>
</reference>
<sequence>MLNVIDNVLYTLIRYTIRALSANNINKYMIIATKLIPDIPATIRPEHHEGIGQLATVVPHQQLRDEPSC</sequence>
<organism evidence="1 2">
    <name type="scientific">Pantoea brenneri</name>
    <dbReference type="NCBI Taxonomy" id="472694"/>
    <lineage>
        <taxon>Bacteria</taxon>
        <taxon>Pseudomonadati</taxon>
        <taxon>Pseudomonadota</taxon>
        <taxon>Gammaproteobacteria</taxon>
        <taxon>Enterobacterales</taxon>
        <taxon>Erwiniaceae</taxon>
        <taxon>Pantoea</taxon>
    </lineage>
</organism>
<name>A0AAX3J4T5_9GAMM</name>
<evidence type="ECO:0000313" key="1">
    <source>
        <dbReference type="EMBL" id="VXB75952.1"/>
    </source>
</evidence>
<evidence type="ECO:0008006" key="3">
    <source>
        <dbReference type="Google" id="ProtNLM"/>
    </source>
</evidence>
<protein>
    <recommendedName>
        <fullName evidence="3">Transposase</fullName>
    </recommendedName>
</protein>
<evidence type="ECO:0000313" key="2">
    <source>
        <dbReference type="Proteomes" id="UP000433737"/>
    </source>
</evidence>
<dbReference type="EMBL" id="CABWMH010000009">
    <property type="protein sequence ID" value="VXB75952.1"/>
    <property type="molecule type" value="Genomic_DNA"/>
</dbReference>
<comment type="caution">
    <text evidence="1">The sequence shown here is derived from an EMBL/GenBank/DDBJ whole genome shotgun (WGS) entry which is preliminary data.</text>
</comment>
<dbReference type="Proteomes" id="UP000433737">
    <property type="component" value="Unassembled WGS sequence"/>
</dbReference>
<gene>
    <name evidence="1" type="ORF">PANT111_170208</name>
</gene>
<proteinExistence type="predicted"/>
<dbReference type="AlphaFoldDB" id="A0AAX3J4T5"/>
<accession>A0AAX3J4T5</accession>